<reference evidence="1" key="1">
    <citation type="journal article" date="2023" name="Mol. Phylogenet. Evol.">
        <title>Genome-scale phylogeny and comparative genomics of the fungal order Sordariales.</title>
        <authorList>
            <person name="Hensen N."/>
            <person name="Bonometti L."/>
            <person name="Westerberg I."/>
            <person name="Brannstrom I.O."/>
            <person name="Guillou S."/>
            <person name="Cros-Aarteil S."/>
            <person name="Calhoun S."/>
            <person name="Haridas S."/>
            <person name="Kuo A."/>
            <person name="Mondo S."/>
            <person name="Pangilinan J."/>
            <person name="Riley R."/>
            <person name="LaButti K."/>
            <person name="Andreopoulos B."/>
            <person name="Lipzen A."/>
            <person name="Chen C."/>
            <person name="Yan M."/>
            <person name="Daum C."/>
            <person name="Ng V."/>
            <person name="Clum A."/>
            <person name="Steindorff A."/>
            <person name="Ohm R.A."/>
            <person name="Martin F."/>
            <person name="Silar P."/>
            <person name="Natvig D.O."/>
            <person name="Lalanne C."/>
            <person name="Gautier V."/>
            <person name="Ament-Velasquez S.L."/>
            <person name="Kruys A."/>
            <person name="Hutchinson M.I."/>
            <person name="Powell A.J."/>
            <person name="Barry K."/>
            <person name="Miller A.N."/>
            <person name="Grigoriev I.V."/>
            <person name="Debuchy R."/>
            <person name="Gladieux P."/>
            <person name="Hiltunen Thoren M."/>
            <person name="Johannesson H."/>
        </authorList>
    </citation>
    <scope>NUCLEOTIDE SEQUENCE</scope>
    <source>
        <strain evidence="1">CBS 103.79</strain>
    </source>
</reference>
<dbReference type="SUPFAM" id="SSF56112">
    <property type="entry name" value="Protein kinase-like (PK-like)"/>
    <property type="match status" value="1"/>
</dbReference>
<name>A0AAN6MCQ9_9PEZI</name>
<dbReference type="AlphaFoldDB" id="A0AAN6MCQ9"/>
<evidence type="ECO:0000313" key="1">
    <source>
        <dbReference type="EMBL" id="KAK3898365.1"/>
    </source>
</evidence>
<protein>
    <recommendedName>
        <fullName evidence="3">Protein kinase domain-containing protein</fullName>
    </recommendedName>
</protein>
<comment type="caution">
    <text evidence="1">The sequence shown here is derived from an EMBL/GenBank/DDBJ whole genome shotgun (WGS) entry which is preliminary data.</text>
</comment>
<accession>A0AAN6MCQ9</accession>
<proteinExistence type="predicted"/>
<gene>
    <name evidence="1" type="ORF">C8A05DRAFT_38045</name>
</gene>
<evidence type="ECO:0008006" key="3">
    <source>
        <dbReference type="Google" id="ProtNLM"/>
    </source>
</evidence>
<reference evidence="1" key="2">
    <citation type="submission" date="2023-05" db="EMBL/GenBank/DDBJ databases">
        <authorList>
            <consortium name="Lawrence Berkeley National Laboratory"/>
            <person name="Steindorff A."/>
            <person name="Hensen N."/>
            <person name="Bonometti L."/>
            <person name="Westerberg I."/>
            <person name="Brannstrom I.O."/>
            <person name="Guillou S."/>
            <person name="Cros-Aarteil S."/>
            <person name="Calhoun S."/>
            <person name="Haridas S."/>
            <person name="Kuo A."/>
            <person name="Mondo S."/>
            <person name="Pangilinan J."/>
            <person name="Riley R."/>
            <person name="Labutti K."/>
            <person name="Andreopoulos B."/>
            <person name="Lipzen A."/>
            <person name="Chen C."/>
            <person name="Yanf M."/>
            <person name="Daum C."/>
            <person name="Ng V."/>
            <person name="Clum A."/>
            <person name="Ohm R."/>
            <person name="Martin F."/>
            <person name="Silar P."/>
            <person name="Natvig D."/>
            <person name="Lalanne C."/>
            <person name="Gautier V."/>
            <person name="Ament-Velasquez S.L."/>
            <person name="Kruys A."/>
            <person name="Hutchinson M.I."/>
            <person name="Powell A.J."/>
            <person name="Barry K."/>
            <person name="Miller A.N."/>
            <person name="Grigoriev I.V."/>
            <person name="Debuchy R."/>
            <person name="Gladieux P."/>
            <person name="Thoren M.H."/>
            <person name="Johannesson H."/>
        </authorList>
    </citation>
    <scope>NUCLEOTIDE SEQUENCE</scope>
    <source>
        <strain evidence="1">CBS 103.79</strain>
    </source>
</reference>
<dbReference type="EMBL" id="MU855949">
    <property type="protein sequence ID" value="KAK3898365.1"/>
    <property type="molecule type" value="Genomic_DNA"/>
</dbReference>
<keyword evidence="2" id="KW-1185">Reference proteome</keyword>
<dbReference type="InterPro" id="IPR011009">
    <property type="entry name" value="Kinase-like_dom_sf"/>
</dbReference>
<evidence type="ECO:0000313" key="2">
    <source>
        <dbReference type="Proteomes" id="UP001303889"/>
    </source>
</evidence>
<sequence>MDSIADLVRDNKLETNFEEQFTIHHYDDSDGEEQRRSQLRSEHWQEGGLLARGAFGKVLLQRCVKGKRTHEFRAVKKISRCVSRHGPKKLTISPNWKPLPSSLIHE</sequence>
<dbReference type="Proteomes" id="UP001303889">
    <property type="component" value="Unassembled WGS sequence"/>
</dbReference>
<organism evidence="1 2">
    <name type="scientific">Staphylotrichum tortipilum</name>
    <dbReference type="NCBI Taxonomy" id="2831512"/>
    <lineage>
        <taxon>Eukaryota</taxon>
        <taxon>Fungi</taxon>
        <taxon>Dikarya</taxon>
        <taxon>Ascomycota</taxon>
        <taxon>Pezizomycotina</taxon>
        <taxon>Sordariomycetes</taxon>
        <taxon>Sordariomycetidae</taxon>
        <taxon>Sordariales</taxon>
        <taxon>Chaetomiaceae</taxon>
        <taxon>Staphylotrichum</taxon>
    </lineage>
</organism>